<evidence type="ECO:0000313" key="3">
    <source>
        <dbReference type="Proteomes" id="UP000254601"/>
    </source>
</evidence>
<proteinExistence type="predicted"/>
<sequence length="117" mass="13792">MNIMPWYYFTTPSERIYWVYLITSLLLALILLIIENRTFPSSKTILAWLKHPDTRLDVVYFLVSWFIKMLIIAPLLISAHAGNAFYLPLFESLDFSTRKSAFLYHPNGALYAKFIYF</sequence>
<feature type="transmembrane region" description="Helical" evidence="1">
    <location>
        <begin position="58"/>
        <end position="77"/>
    </location>
</feature>
<accession>A0A380MVG7</accession>
<name>A0A380MVG7_9GAMM</name>
<organism evidence="2 3">
    <name type="scientific">Suttonella ornithocola</name>
    <dbReference type="NCBI Taxonomy" id="279832"/>
    <lineage>
        <taxon>Bacteria</taxon>
        <taxon>Pseudomonadati</taxon>
        <taxon>Pseudomonadota</taxon>
        <taxon>Gammaproteobacteria</taxon>
        <taxon>Cardiobacteriales</taxon>
        <taxon>Cardiobacteriaceae</taxon>
        <taxon>Suttonella</taxon>
    </lineage>
</organism>
<keyword evidence="1" id="KW-1133">Transmembrane helix</keyword>
<feature type="transmembrane region" description="Helical" evidence="1">
    <location>
        <begin position="16"/>
        <end position="34"/>
    </location>
</feature>
<dbReference type="Proteomes" id="UP000254601">
    <property type="component" value="Unassembled WGS sequence"/>
</dbReference>
<reference evidence="2 3" key="1">
    <citation type="submission" date="2018-06" db="EMBL/GenBank/DDBJ databases">
        <authorList>
            <consortium name="Pathogen Informatics"/>
            <person name="Doyle S."/>
        </authorList>
    </citation>
    <scope>NUCLEOTIDE SEQUENCE [LARGE SCALE GENOMIC DNA]</scope>
    <source>
        <strain evidence="2 3">NCTC13337</strain>
    </source>
</reference>
<dbReference type="AlphaFoldDB" id="A0A380MVG7"/>
<keyword evidence="1" id="KW-0812">Transmembrane</keyword>
<evidence type="ECO:0000256" key="1">
    <source>
        <dbReference type="SAM" id="Phobius"/>
    </source>
</evidence>
<protein>
    <submittedName>
        <fullName evidence="2">Uncharacterized protein</fullName>
    </submittedName>
</protein>
<gene>
    <name evidence="2" type="ORF">NCTC13337_01780</name>
</gene>
<dbReference type="EMBL" id="UHIC01000001">
    <property type="protein sequence ID" value="SUO96272.1"/>
    <property type="molecule type" value="Genomic_DNA"/>
</dbReference>
<keyword evidence="1" id="KW-0472">Membrane</keyword>
<evidence type="ECO:0000313" key="2">
    <source>
        <dbReference type="EMBL" id="SUO96272.1"/>
    </source>
</evidence>
<keyword evidence="3" id="KW-1185">Reference proteome</keyword>